<dbReference type="GO" id="GO:0004553">
    <property type="term" value="F:hydrolase activity, hydrolyzing O-glycosyl compounds"/>
    <property type="evidence" value="ECO:0007669"/>
    <property type="project" value="UniProtKB-ARBA"/>
</dbReference>
<dbReference type="Proteomes" id="UP000018850">
    <property type="component" value="Unassembled WGS sequence"/>
</dbReference>
<name>W2UQX2_9FLAO</name>
<dbReference type="PANTHER" id="PTHR19277">
    <property type="entry name" value="PENTRAXIN"/>
    <property type="match status" value="1"/>
</dbReference>
<evidence type="ECO:0000256" key="4">
    <source>
        <dbReference type="ARBA" id="ARBA00022837"/>
    </source>
</evidence>
<evidence type="ECO:0000256" key="5">
    <source>
        <dbReference type="ARBA" id="ARBA00023157"/>
    </source>
</evidence>
<evidence type="ECO:0000313" key="8">
    <source>
        <dbReference type="Proteomes" id="UP000018850"/>
    </source>
</evidence>
<dbReference type="RefSeq" id="WP_038264295.1">
    <property type="nucleotide sequence ID" value="NZ_AYXY01000019.1"/>
</dbReference>
<dbReference type="InterPro" id="IPR051360">
    <property type="entry name" value="Neuronal_Pentraxin_Related"/>
</dbReference>
<dbReference type="GO" id="GO:0005975">
    <property type="term" value="P:carbohydrate metabolic process"/>
    <property type="evidence" value="ECO:0007669"/>
    <property type="project" value="UniProtKB-ARBA"/>
</dbReference>
<dbReference type="PANTHER" id="PTHR19277:SF125">
    <property type="entry name" value="B6"/>
    <property type="match status" value="1"/>
</dbReference>
<dbReference type="SMART" id="SM00560">
    <property type="entry name" value="LamGL"/>
    <property type="match status" value="1"/>
</dbReference>
<dbReference type="Gene3D" id="2.60.120.200">
    <property type="match status" value="2"/>
</dbReference>
<evidence type="ECO:0000313" key="7">
    <source>
        <dbReference type="EMBL" id="ETN95722.1"/>
    </source>
</evidence>
<comment type="cofactor">
    <cofactor evidence="1">
        <name>Ca(2+)</name>
        <dbReference type="ChEBI" id="CHEBI:29108"/>
    </cofactor>
</comment>
<dbReference type="eggNOG" id="COG1524">
    <property type="taxonomic scope" value="Bacteria"/>
</dbReference>
<dbReference type="STRING" id="376730.SAMN04487906_0884"/>
<dbReference type="EMBL" id="AYXY01000019">
    <property type="protein sequence ID" value="ETN95722.1"/>
    <property type="molecule type" value="Genomic_DNA"/>
</dbReference>
<evidence type="ECO:0000256" key="3">
    <source>
        <dbReference type="ARBA" id="ARBA00022729"/>
    </source>
</evidence>
<comment type="caution">
    <text evidence="7">The sequence shown here is derived from an EMBL/GenBank/DDBJ whole genome shotgun (WGS) entry which is preliminary data.</text>
</comment>
<sequence length="579" mass="63103">MKSIFNFRNKHLLYLSLGLLFVLVNGCKEDENSYYYDGKYLVNLDVYVSHPNPNTGNPYTEEELTELTYDPLKKESYLEGQMVDLTLVSASLPSEVKVVGENDAIIETITDFSESDGVFHARNFQSSLEELGLTEPDQKAKIFFKVTYPGGPPVVTTFEVKRIAEAAEQSTFYTFLKKATGETLGLLVEEELTSVSSDGQRGSILTFDGIDDRVRILNNNELNFRGTEDFSVGIWVNTTSSISDPAIISDKDWGSGSNPGFVFSFTGGTWKLNAADGSNRIDINDLGPVNDGEWHFLLVSFDRDGNATAYQDGVEVGSADMSSLGDMTSSLPIYLGQDGTGNYSYGYWYEGMLGQAYIFDYALTSQDAAELYDAELPTGAQLTNENGAITNINVTNDGGVVTTMEGNKTVFTYDGIDDLTTWSNPSSLDFRGTEDFSISVWVNTTSTNDDPSIIADKDWGSGGNPGFILAYTGGTWKLNVGDGSNRIDINGLGPVNDGEWHQLVVTFDRDGDAVAYQDGVEVGSADMSGIGDITSGYPIRLGQDGTGNYSYGYWFEGKLANSTIFNHALTAEQVGALYN</sequence>
<organism evidence="7 8">
    <name type="scientific">Zhouia amylolytica AD3</name>
    <dbReference type="NCBI Taxonomy" id="1286632"/>
    <lineage>
        <taxon>Bacteria</taxon>
        <taxon>Pseudomonadati</taxon>
        <taxon>Bacteroidota</taxon>
        <taxon>Flavobacteriia</taxon>
        <taxon>Flavobacteriales</taxon>
        <taxon>Flavobacteriaceae</taxon>
        <taxon>Zhouia</taxon>
    </lineage>
</organism>
<dbReference type="SUPFAM" id="SSF49899">
    <property type="entry name" value="Concanavalin A-like lectins/glucanases"/>
    <property type="match status" value="2"/>
</dbReference>
<evidence type="ECO:0000256" key="1">
    <source>
        <dbReference type="ARBA" id="ARBA00001913"/>
    </source>
</evidence>
<dbReference type="InterPro" id="IPR006558">
    <property type="entry name" value="LamG-like"/>
</dbReference>
<reference evidence="7 8" key="2">
    <citation type="journal article" date="2016" name="Genome Announc.">
        <title>Draft Genome Sequence of Zhouia amylolytica AD3, Isolated from Tidal Flat Sediment.</title>
        <authorList>
            <person name="Jia B."/>
            <person name="Jin H.M."/>
            <person name="Lee H.J."/>
            <person name="Jeon C.O."/>
        </authorList>
    </citation>
    <scope>NUCLEOTIDE SEQUENCE [LARGE SCALE GENOMIC DNA]</scope>
    <source>
        <strain evidence="7 8">AD3</strain>
    </source>
</reference>
<protein>
    <recommendedName>
        <fullName evidence="6">LamG-like jellyroll fold domain-containing protein</fullName>
    </recommendedName>
</protein>
<evidence type="ECO:0000259" key="6">
    <source>
        <dbReference type="SMART" id="SM00560"/>
    </source>
</evidence>
<dbReference type="AlphaFoldDB" id="W2UQX2"/>
<accession>W2UQX2</accession>
<dbReference type="Pfam" id="PF13385">
    <property type="entry name" value="Laminin_G_3"/>
    <property type="match status" value="2"/>
</dbReference>
<keyword evidence="8" id="KW-1185">Reference proteome</keyword>
<gene>
    <name evidence="7" type="ORF">P278_14440</name>
</gene>
<keyword evidence="5" id="KW-1015">Disulfide bond</keyword>
<evidence type="ECO:0000256" key="2">
    <source>
        <dbReference type="ARBA" id="ARBA00022723"/>
    </source>
</evidence>
<reference evidence="8" key="1">
    <citation type="submission" date="2013-11" db="EMBL/GenBank/DDBJ databases">
        <title>Draft genome sequence from a member of Zhouia, isolated tidal flat.</title>
        <authorList>
            <person name="Jin H."/>
            <person name="Jeon C.O."/>
        </authorList>
    </citation>
    <scope>NUCLEOTIDE SEQUENCE [LARGE SCALE GENOMIC DNA]</scope>
    <source>
        <strain evidence="8">AD3</strain>
    </source>
</reference>
<dbReference type="InterPro" id="IPR013320">
    <property type="entry name" value="ConA-like_dom_sf"/>
</dbReference>
<proteinExistence type="predicted"/>
<dbReference type="GO" id="GO:0046872">
    <property type="term" value="F:metal ion binding"/>
    <property type="evidence" value="ECO:0007669"/>
    <property type="project" value="UniProtKB-KW"/>
</dbReference>
<keyword evidence="4" id="KW-0106">Calcium</keyword>
<keyword evidence="2" id="KW-0479">Metal-binding</keyword>
<keyword evidence="3" id="KW-0732">Signal</keyword>
<feature type="domain" description="LamG-like jellyroll fold" evidence="6">
    <location>
        <begin position="434"/>
        <end position="572"/>
    </location>
</feature>